<feature type="domain" description="Pyruvate carboxyltransferase" evidence="2">
    <location>
        <begin position="10"/>
        <end position="264"/>
    </location>
</feature>
<organism evidence="3 4">
    <name type="scientific">Methylovulum psychrotolerans</name>
    <dbReference type="NCBI Taxonomy" id="1704499"/>
    <lineage>
        <taxon>Bacteria</taxon>
        <taxon>Pseudomonadati</taxon>
        <taxon>Pseudomonadota</taxon>
        <taxon>Gammaproteobacteria</taxon>
        <taxon>Methylococcales</taxon>
        <taxon>Methylococcaceae</taxon>
        <taxon>Methylovulum</taxon>
    </lineage>
</organism>
<dbReference type="Pfam" id="PF00682">
    <property type="entry name" value="HMGL-like"/>
    <property type="match status" value="1"/>
</dbReference>
<dbReference type="Gene3D" id="3.20.20.70">
    <property type="entry name" value="Aldolase class I"/>
    <property type="match status" value="1"/>
</dbReference>
<dbReference type="SUPFAM" id="SSF51569">
    <property type="entry name" value="Aldolase"/>
    <property type="match status" value="1"/>
</dbReference>
<dbReference type="AlphaFoldDB" id="A0A1Z4BWS4"/>
<dbReference type="PANTHER" id="PTHR10277:SF9">
    <property type="entry name" value="2-ISOPROPYLMALATE SYNTHASE 1, CHLOROPLASTIC-RELATED"/>
    <property type="match status" value="1"/>
</dbReference>
<dbReference type="GO" id="GO:0003852">
    <property type="term" value="F:2-isopropylmalate synthase activity"/>
    <property type="evidence" value="ECO:0007669"/>
    <property type="project" value="TreeGrafter"/>
</dbReference>
<evidence type="ECO:0000259" key="2">
    <source>
        <dbReference type="PROSITE" id="PS50991"/>
    </source>
</evidence>
<dbReference type="InterPro" id="IPR000891">
    <property type="entry name" value="PYR_CT"/>
</dbReference>
<proteinExistence type="predicted"/>
<evidence type="ECO:0000256" key="1">
    <source>
        <dbReference type="ARBA" id="ARBA00023211"/>
    </source>
</evidence>
<dbReference type="Proteomes" id="UP000197019">
    <property type="component" value="Chromosome"/>
</dbReference>
<dbReference type="KEGG" id="mpsy:CEK71_06530"/>
<dbReference type="PROSITE" id="PS50991">
    <property type="entry name" value="PYR_CT"/>
    <property type="match status" value="1"/>
</dbReference>
<dbReference type="EMBL" id="CP022129">
    <property type="protein sequence ID" value="ASF45754.1"/>
    <property type="molecule type" value="Genomic_DNA"/>
</dbReference>
<protein>
    <recommendedName>
        <fullName evidence="2">Pyruvate carboxyltransferase domain-containing protein</fullName>
    </recommendedName>
</protein>
<evidence type="ECO:0000313" key="4">
    <source>
        <dbReference type="Proteomes" id="UP000197019"/>
    </source>
</evidence>
<keyword evidence="1" id="KW-0464">Manganese</keyword>
<sequence>MPMNTLSNKTRLLDCTLRDGGYYTQWEFAADFVSEYLELVARSPIHDIEIGYRSPEKDSYFGQYFYLSQQQLREAKQQLRPDQRLALMFNLKDVHEDSIDGFLDDIEGIVDLIRFAVAPGEIARALRLHEKVVAHGFACALNIMHLSKWSHRVEEVLAPFQGLDNLDCLALVDSYGGCFPEEVGRAVNLACTIFPGNVGFHGHDNAGLAFANALAALAAGGLSIDATFMGMGRGAGNLKTELMLTYIGIATGTEIPYFELSKFMDKMAKLHELYQWGTSLPYMYSSLSGQEQGKVMDWLIKDRFDPSVVMGALQNKLVVQGSLDDKAFAKLADFPAATGRSRFILIGSGESARRAASTIGHFDLDDTVILHTSLKSTDYFTDLNGHCIALSGHEIQKIPETRLHTLAQAIACWVIAPPPRFSGSVPEIGEVCQVNPASLFLITEIADVSVPSPLQLGLTAAVECGADEVMLIGFDGYADDGESSHAKHDENASTIADYLAVANVPYLVSLAPTLYRIPVRSLYAMVQAC</sequence>
<dbReference type="InterPro" id="IPR013785">
    <property type="entry name" value="Aldolase_TIM"/>
</dbReference>
<reference evidence="3 4" key="1">
    <citation type="submission" date="2017-06" db="EMBL/GenBank/DDBJ databases">
        <title>Genome Sequencing of the methanotroph Methylovulum psychrotolerants str. HV10-M2 isolated from a high-altitude environment.</title>
        <authorList>
            <person name="Mateos-Rivera A."/>
        </authorList>
    </citation>
    <scope>NUCLEOTIDE SEQUENCE [LARGE SCALE GENOMIC DNA]</scope>
    <source>
        <strain evidence="3 4">HV10_M2</strain>
    </source>
</reference>
<dbReference type="RefSeq" id="WP_088618630.1">
    <property type="nucleotide sequence ID" value="NZ_JAGVVN010000002.1"/>
</dbReference>
<dbReference type="InterPro" id="IPR050073">
    <property type="entry name" value="2-IPM_HCS-like"/>
</dbReference>
<gene>
    <name evidence="3" type="ORF">CEK71_06530</name>
</gene>
<accession>A0A1Z4BWS4</accession>
<dbReference type="PANTHER" id="PTHR10277">
    <property type="entry name" value="HOMOCITRATE SYNTHASE-RELATED"/>
    <property type="match status" value="1"/>
</dbReference>
<name>A0A1Z4BWS4_9GAMM</name>
<dbReference type="GO" id="GO:0009098">
    <property type="term" value="P:L-leucine biosynthetic process"/>
    <property type="evidence" value="ECO:0007669"/>
    <property type="project" value="TreeGrafter"/>
</dbReference>
<evidence type="ECO:0000313" key="3">
    <source>
        <dbReference type="EMBL" id="ASF45754.1"/>
    </source>
</evidence>
<keyword evidence="4" id="KW-1185">Reference proteome</keyword>